<organism evidence="2 3">
    <name type="scientific">Gracilibacillus xinjiangensis</name>
    <dbReference type="NCBI Taxonomy" id="1193282"/>
    <lineage>
        <taxon>Bacteria</taxon>
        <taxon>Bacillati</taxon>
        <taxon>Bacillota</taxon>
        <taxon>Bacilli</taxon>
        <taxon>Bacillales</taxon>
        <taxon>Bacillaceae</taxon>
        <taxon>Gracilibacillus</taxon>
    </lineage>
</organism>
<dbReference type="EMBL" id="JBHSDT010000008">
    <property type="protein sequence ID" value="MFC4404320.1"/>
    <property type="molecule type" value="Genomic_DNA"/>
</dbReference>
<name>A0ABV8WXW8_9BACI</name>
<dbReference type="Proteomes" id="UP001595882">
    <property type="component" value="Unassembled WGS sequence"/>
</dbReference>
<evidence type="ECO:0000313" key="2">
    <source>
        <dbReference type="EMBL" id="MFC4404320.1"/>
    </source>
</evidence>
<evidence type="ECO:0008006" key="4">
    <source>
        <dbReference type="Google" id="ProtNLM"/>
    </source>
</evidence>
<comment type="caution">
    <text evidence="2">The sequence shown here is derived from an EMBL/GenBank/DDBJ whole genome shotgun (WGS) entry which is preliminary data.</text>
</comment>
<proteinExistence type="predicted"/>
<keyword evidence="1" id="KW-0812">Transmembrane</keyword>
<keyword evidence="3" id="KW-1185">Reference proteome</keyword>
<reference evidence="3" key="1">
    <citation type="journal article" date="2019" name="Int. J. Syst. Evol. Microbiol.">
        <title>The Global Catalogue of Microorganisms (GCM) 10K type strain sequencing project: providing services to taxonomists for standard genome sequencing and annotation.</title>
        <authorList>
            <consortium name="The Broad Institute Genomics Platform"/>
            <consortium name="The Broad Institute Genome Sequencing Center for Infectious Disease"/>
            <person name="Wu L."/>
            <person name="Ma J."/>
        </authorList>
    </citation>
    <scope>NUCLEOTIDE SEQUENCE [LARGE SCALE GENOMIC DNA]</scope>
    <source>
        <strain evidence="3">CCUG 37865</strain>
    </source>
</reference>
<feature type="transmembrane region" description="Helical" evidence="1">
    <location>
        <begin position="50"/>
        <end position="70"/>
    </location>
</feature>
<sequence length="404" mass="45918">MTTNHPNHSGKVETLLKQMPKIEDTQSKEVIYRKIQTEINKTTSKQKSKIVWLIPTLATIGCLIILLIAWNGLENFSFYTGTDTSQESTTESNESDDKIGQEAEIMEDASIEQKTTEEGSVENNTDFLPPVGDRTFFQHIDENSFIYRTDYLNDQNILYTSWATEEAQYVVPISLMNTSIPYYDLAAFYENATDYLSLADNGFHNLAFDQLDFNIDQAAQRVEIQVNENYPVMSSGANFQMFRKMLSDMFVPLGIKQVVLTGNHSFVEEQNNFSPEYRTNTLYKIYQYEDDSPFWLIPTAEFTFQSFGEAIEEMKNDEEPFRVSAPIPKNASIEVNAQGDMVNVTVTSTLLGNNQGTLTMIEAILLAAKSFGYNQVKFDIEVDNVGKYDLTKPLDVPDIINPVY</sequence>
<evidence type="ECO:0000313" key="3">
    <source>
        <dbReference type="Proteomes" id="UP001595882"/>
    </source>
</evidence>
<accession>A0ABV8WXW8</accession>
<keyword evidence="1" id="KW-1133">Transmembrane helix</keyword>
<keyword evidence="1" id="KW-0472">Membrane</keyword>
<gene>
    <name evidence="2" type="ORF">ACFOY7_14720</name>
</gene>
<evidence type="ECO:0000256" key="1">
    <source>
        <dbReference type="SAM" id="Phobius"/>
    </source>
</evidence>
<dbReference type="RefSeq" id="WP_390252859.1">
    <property type="nucleotide sequence ID" value="NZ_JBHSDT010000008.1"/>
</dbReference>
<protein>
    <recommendedName>
        <fullName evidence="4">GerMN domain-containing protein</fullName>
    </recommendedName>
</protein>